<proteinExistence type="predicted"/>
<dbReference type="EMBL" id="JAUQSX010000003">
    <property type="protein sequence ID" value="MDO7846385.1"/>
    <property type="molecule type" value="Genomic_DNA"/>
</dbReference>
<keyword evidence="3" id="KW-1185">Reference proteome</keyword>
<evidence type="ECO:0000313" key="3">
    <source>
        <dbReference type="Proteomes" id="UP001167796"/>
    </source>
</evidence>
<gene>
    <name evidence="2" type="ORF">Q5H92_08460</name>
</gene>
<feature type="transmembrane region" description="Helical" evidence="1">
    <location>
        <begin position="24"/>
        <end position="44"/>
    </location>
</feature>
<feature type="transmembrane region" description="Helical" evidence="1">
    <location>
        <begin position="56"/>
        <end position="78"/>
    </location>
</feature>
<name>A0ABT9A975_9BACT</name>
<dbReference type="RefSeq" id="WP_305011072.1">
    <property type="nucleotide sequence ID" value="NZ_JAUQSX010000003.1"/>
</dbReference>
<evidence type="ECO:0000313" key="2">
    <source>
        <dbReference type="EMBL" id="MDO7846385.1"/>
    </source>
</evidence>
<feature type="transmembrane region" description="Helical" evidence="1">
    <location>
        <begin position="98"/>
        <end position="118"/>
    </location>
</feature>
<keyword evidence="1" id="KW-0472">Membrane</keyword>
<accession>A0ABT9A975</accession>
<reference evidence="2" key="1">
    <citation type="submission" date="2023-07" db="EMBL/GenBank/DDBJ databases">
        <authorList>
            <person name="Kim M.K."/>
        </authorList>
    </citation>
    <scope>NUCLEOTIDE SEQUENCE</scope>
    <source>
        <strain evidence="2">M29</strain>
    </source>
</reference>
<evidence type="ECO:0000256" key="1">
    <source>
        <dbReference type="SAM" id="Phobius"/>
    </source>
</evidence>
<sequence length="120" mass="13608">MRRLYSVFYHYFATISPAANSEQVAQNIFLLLCFTLYFVISFFVHLCEATFDRDFGILGVIGLSFGLGFILYWLLLAGDNWKRIVVQYPVGPVRKADVYFLMGLLLLAGLGLVFVPVARV</sequence>
<comment type="caution">
    <text evidence="2">The sequence shown here is derived from an EMBL/GenBank/DDBJ whole genome shotgun (WGS) entry which is preliminary data.</text>
</comment>
<protein>
    <submittedName>
        <fullName evidence="2">Uncharacterized protein</fullName>
    </submittedName>
</protein>
<organism evidence="2 3">
    <name type="scientific">Hymenobacter mellowenesis</name>
    <dbReference type="NCBI Taxonomy" id="3063995"/>
    <lineage>
        <taxon>Bacteria</taxon>
        <taxon>Pseudomonadati</taxon>
        <taxon>Bacteroidota</taxon>
        <taxon>Cytophagia</taxon>
        <taxon>Cytophagales</taxon>
        <taxon>Hymenobacteraceae</taxon>
        <taxon>Hymenobacter</taxon>
    </lineage>
</organism>
<keyword evidence="1" id="KW-0812">Transmembrane</keyword>
<dbReference type="Proteomes" id="UP001167796">
    <property type="component" value="Unassembled WGS sequence"/>
</dbReference>
<keyword evidence="1" id="KW-1133">Transmembrane helix</keyword>